<dbReference type="Proteomes" id="UP000249464">
    <property type="component" value="Unassembled WGS sequence"/>
</dbReference>
<organism evidence="2 3">
    <name type="scientific">Microbotryum silenes-dioicae</name>
    <dbReference type="NCBI Taxonomy" id="796604"/>
    <lineage>
        <taxon>Eukaryota</taxon>
        <taxon>Fungi</taxon>
        <taxon>Dikarya</taxon>
        <taxon>Basidiomycota</taxon>
        <taxon>Pucciniomycotina</taxon>
        <taxon>Microbotryomycetes</taxon>
        <taxon>Microbotryales</taxon>
        <taxon>Microbotryaceae</taxon>
        <taxon>Microbotryum</taxon>
    </lineage>
</organism>
<reference evidence="2 3" key="1">
    <citation type="submission" date="2016-11" db="EMBL/GenBank/DDBJ databases">
        <authorList>
            <person name="Jaros S."/>
            <person name="Januszkiewicz K."/>
            <person name="Wedrychowicz H."/>
        </authorList>
    </citation>
    <scope>NUCLEOTIDE SEQUENCE [LARGE SCALE GENOMIC DNA]</scope>
</reference>
<evidence type="ECO:0000313" key="2">
    <source>
        <dbReference type="EMBL" id="SGZ25913.1"/>
    </source>
</evidence>
<dbReference type="Gene3D" id="3.30.1540.10">
    <property type="entry name" value="formyl-coa transferase, domain 3"/>
    <property type="match status" value="1"/>
</dbReference>
<dbReference type="GO" id="GO:0003824">
    <property type="term" value="F:catalytic activity"/>
    <property type="evidence" value="ECO:0007669"/>
    <property type="project" value="InterPro"/>
</dbReference>
<dbReference type="Gene3D" id="3.40.50.10540">
    <property type="entry name" value="Crotonobetainyl-coa:carnitine coa-transferase, domain 1"/>
    <property type="match status" value="1"/>
</dbReference>
<dbReference type="PANTHER" id="PTHR48228:SF5">
    <property type="entry name" value="ALPHA-METHYLACYL-COA RACEMASE"/>
    <property type="match status" value="1"/>
</dbReference>
<evidence type="ECO:0000256" key="1">
    <source>
        <dbReference type="ARBA" id="ARBA00008383"/>
    </source>
</evidence>
<evidence type="ECO:0000313" key="3">
    <source>
        <dbReference type="Proteomes" id="UP000249464"/>
    </source>
</evidence>
<dbReference type="InterPro" id="IPR023606">
    <property type="entry name" value="CoA-Trfase_III_dom_1_sf"/>
</dbReference>
<dbReference type="SUPFAM" id="SSF89796">
    <property type="entry name" value="CoA-transferase family III (CaiB/BaiF)"/>
    <property type="match status" value="2"/>
</dbReference>
<proteinExistence type="inferred from homology"/>
<dbReference type="Pfam" id="PF02515">
    <property type="entry name" value="CoA_transf_3"/>
    <property type="match status" value="1"/>
</dbReference>
<accession>A0A2X0MLN1</accession>
<dbReference type="AlphaFoldDB" id="A0A2X0MLN1"/>
<dbReference type="InterPro" id="IPR044855">
    <property type="entry name" value="CoA-Trfase_III_dom3_sf"/>
</dbReference>
<dbReference type="InterPro" id="IPR003673">
    <property type="entry name" value="CoA-Trfase_fam_III"/>
</dbReference>
<keyword evidence="3" id="KW-1185">Reference proteome</keyword>
<dbReference type="EMBL" id="FQNC01000086">
    <property type="protein sequence ID" value="SGZ25913.1"/>
    <property type="molecule type" value="Genomic_DNA"/>
</dbReference>
<dbReference type="PANTHER" id="PTHR48228">
    <property type="entry name" value="SUCCINYL-COA--D-CITRAMALATE COA-TRANSFERASE"/>
    <property type="match status" value="1"/>
</dbReference>
<name>A0A2X0MLN1_9BASI</name>
<comment type="similarity">
    <text evidence="1">Belongs to the CoA-transferase III family.</text>
</comment>
<gene>
    <name evidence="2" type="primary">BQ5605_C024g09798</name>
    <name evidence="2" type="ORF">BQ5605_C024G09798</name>
</gene>
<dbReference type="STRING" id="796604.A0A2X0MLN1"/>
<sequence length="466" mass="50369">MATHDLPLAGVRVLELAGLAPGPYTGSEFEGHSSHPRTLLSFSTASTVVLSDFGADVVRVDRAGTTFSTDVLSRHKRSLSVSLKSPSGLALLRTLLSAPSVRGCSNINCKCPQAKQANCMNNINQGVWRADVLIDPFRPGVLERLGLGPDVLLAANPGLVIARLTGFRREGAYGKMAGHDINYVALSGVLSLLGRKNDKPYFPANLLADFAGGGIMAVIGILMALLSRQKTGRGQVVEIDMVTGTRYISSFPLMMSRPSLGFPIWDQPRGENLLDGGAPWYDVFETSDGGYMSVGALENHFYTIFINKMLENAKKEYVPNPAPSPNTQMDRSTWPDLERFLTATFKTKTRDEWTTIFLGTDACCVPVLNRQEIDQDGVGKDEPGTRLTTQQFENGDGGVPGPAPNLVSTPARGPGDSTSFFLTPGKDTRRVLKEAGFEKETNKLIEEGAVEISEDDDDEGDVKAKL</sequence>
<protein>
    <submittedName>
        <fullName evidence="2">BQ5605_C024g09798 protein</fullName>
    </submittedName>
</protein>
<dbReference type="InterPro" id="IPR050509">
    <property type="entry name" value="CoA-transferase_III"/>
</dbReference>